<comment type="caution">
    <text evidence="1">The sequence shown here is derived from an EMBL/GenBank/DDBJ whole genome shotgun (WGS) entry which is preliminary data.</text>
</comment>
<gene>
    <name evidence="1" type="ORF">IHE45_01G054200</name>
</gene>
<accession>A0ACB7WTW5</accession>
<organism evidence="1 2">
    <name type="scientific">Dioscorea alata</name>
    <name type="common">Purple yam</name>
    <dbReference type="NCBI Taxonomy" id="55571"/>
    <lineage>
        <taxon>Eukaryota</taxon>
        <taxon>Viridiplantae</taxon>
        <taxon>Streptophyta</taxon>
        <taxon>Embryophyta</taxon>
        <taxon>Tracheophyta</taxon>
        <taxon>Spermatophyta</taxon>
        <taxon>Magnoliopsida</taxon>
        <taxon>Liliopsida</taxon>
        <taxon>Dioscoreales</taxon>
        <taxon>Dioscoreaceae</taxon>
        <taxon>Dioscorea</taxon>
    </lineage>
</organism>
<keyword evidence="1" id="KW-0548">Nucleotidyltransferase</keyword>
<keyword evidence="1" id="KW-0695">RNA-directed DNA polymerase</keyword>
<dbReference type="Proteomes" id="UP000827976">
    <property type="component" value="Chromosome 1"/>
</dbReference>
<sequence length="121" mass="13667">MNLITWNVRGLCRPAKRFLVRDFLNIHCSDVCCLQESKLSEISQSVWREIGGTRFDKFVYLPARRSTGGIIIRWNSLVVDGKLEGSGTFSLSVNFQSKRDNLIWSCTAVYGPNLMSSKAGF</sequence>
<name>A0ACB7WTW5_DIOAL</name>
<dbReference type="EC" id="2.7.7.49" evidence="1"/>
<keyword evidence="1" id="KW-0808">Transferase</keyword>
<reference evidence="2" key="1">
    <citation type="journal article" date="2022" name="Nat. Commun.">
        <title>Chromosome evolution and the genetic basis of agronomically important traits in greater yam.</title>
        <authorList>
            <person name="Bredeson J.V."/>
            <person name="Lyons J.B."/>
            <person name="Oniyinde I.O."/>
            <person name="Okereke N.R."/>
            <person name="Kolade O."/>
            <person name="Nnabue I."/>
            <person name="Nwadili C.O."/>
            <person name="Hribova E."/>
            <person name="Parker M."/>
            <person name="Nwogha J."/>
            <person name="Shu S."/>
            <person name="Carlson J."/>
            <person name="Kariba R."/>
            <person name="Muthemba S."/>
            <person name="Knop K."/>
            <person name="Barton G.J."/>
            <person name="Sherwood A.V."/>
            <person name="Lopez-Montes A."/>
            <person name="Asiedu R."/>
            <person name="Jamnadass R."/>
            <person name="Muchugi A."/>
            <person name="Goodstein D."/>
            <person name="Egesi C.N."/>
            <person name="Featherston J."/>
            <person name="Asfaw A."/>
            <person name="Simpson G.G."/>
            <person name="Dolezel J."/>
            <person name="Hendre P.S."/>
            <person name="Van Deynze A."/>
            <person name="Kumar P.L."/>
            <person name="Obidiegwu J.E."/>
            <person name="Bhattacharjee R."/>
            <person name="Rokhsar D.S."/>
        </authorList>
    </citation>
    <scope>NUCLEOTIDE SEQUENCE [LARGE SCALE GENOMIC DNA]</scope>
    <source>
        <strain evidence="2">cv. TDa95/00328</strain>
    </source>
</reference>
<protein>
    <submittedName>
        <fullName evidence="1">RNA-directed DNA polymerase protein</fullName>
        <ecNumber evidence="1">2.7.7.49</ecNumber>
    </submittedName>
</protein>
<dbReference type="EMBL" id="CM037011">
    <property type="protein sequence ID" value="KAH7692263.1"/>
    <property type="molecule type" value="Genomic_DNA"/>
</dbReference>
<evidence type="ECO:0000313" key="1">
    <source>
        <dbReference type="EMBL" id="KAH7692263.1"/>
    </source>
</evidence>
<keyword evidence="2" id="KW-1185">Reference proteome</keyword>
<evidence type="ECO:0000313" key="2">
    <source>
        <dbReference type="Proteomes" id="UP000827976"/>
    </source>
</evidence>
<proteinExistence type="predicted"/>